<dbReference type="Pfam" id="PF08924">
    <property type="entry name" value="Rv2525c_GlyHyd-like"/>
    <property type="match status" value="1"/>
</dbReference>
<dbReference type="SUPFAM" id="SSF51445">
    <property type="entry name" value="(Trans)glycosidases"/>
    <property type="match status" value="1"/>
</dbReference>
<sequence>MVAVKRWKYLMAAGTLLAGGLVAGSAGPAVAEPATGVAYSAGSTATRYVGWAFDTCTAPTVAQMTAWKASPYKAVGIYIGGGNRGCQQPQLTASWVSSVTRMGWRLIPIYMGWQAPCTFSSKPFKMSSSPTTAGTQATGAAADAVAKAKALGIIGGSAIYGDMEHYDVNDTTCRAAVLRYLSSWTKELHRQGYLSAVYAHQNSGAVHLSEIYNSTSYARPDALWIARWDKNTGLFNWPTVPNSYWAVGQRAKQYWGDHAETYGSVTLTIDSDRFDAPVASVGFGYTVTGNVYSRTGPAFSYPASTGYPAGSTVRILCQTYGQQVGTTTVWNKLTTGAYVTDYYVNTPSNTTYSAPIPGCSNAYQTTTSSLSRRSGPGTSYSVLGTMPAGSLAWVTCQRSGSAAGTTSVWDRLTDGSYVTDYYVATPSKTTYSAPIRRC</sequence>
<gene>
    <name evidence="3" type="ORF">FB561_6497</name>
</gene>
<evidence type="ECO:0000259" key="2">
    <source>
        <dbReference type="Pfam" id="PF08924"/>
    </source>
</evidence>
<keyword evidence="4" id="KW-1185">Reference proteome</keyword>
<feature type="domain" description="Rv2525c-like glycoside hydrolase-like" evidence="2">
    <location>
        <begin position="66"/>
        <end position="273"/>
    </location>
</feature>
<feature type="chain" id="PRO_5022136744" evidence="1">
    <location>
        <begin position="32"/>
        <end position="438"/>
    </location>
</feature>
<dbReference type="AlphaFoldDB" id="A0A561B7X0"/>
<evidence type="ECO:0000313" key="4">
    <source>
        <dbReference type="Proteomes" id="UP000318380"/>
    </source>
</evidence>
<evidence type="ECO:0000256" key="1">
    <source>
        <dbReference type="SAM" id="SignalP"/>
    </source>
</evidence>
<dbReference type="Proteomes" id="UP000318380">
    <property type="component" value="Unassembled WGS sequence"/>
</dbReference>
<keyword evidence="1" id="KW-0732">Signal</keyword>
<dbReference type="EMBL" id="VIVK01000002">
    <property type="protein sequence ID" value="TWD75061.1"/>
    <property type="molecule type" value="Genomic_DNA"/>
</dbReference>
<evidence type="ECO:0000313" key="3">
    <source>
        <dbReference type="EMBL" id="TWD75061.1"/>
    </source>
</evidence>
<protein>
    <submittedName>
        <fullName evidence="3">Uncharacterized protein DUF1906</fullName>
    </submittedName>
</protein>
<dbReference type="Gene3D" id="3.20.20.80">
    <property type="entry name" value="Glycosidases"/>
    <property type="match status" value="1"/>
</dbReference>
<proteinExistence type="predicted"/>
<name>A0A561B7X0_9ACTN</name>
<dbReference type="InterPro" id="IPR017853">
    <property type="entry name" value="GH"/>
</dbReference>
<accession>A0A561B7X0</accession>
<comment type="caution">
    <text evidence="3">The sequence shown here is derived from an EMBL/GenBank/DDBJ whole genome shotgun (WGS) entry which is preliminary data.</text>
</comment>
<dbReference type="InterPro" id="IPR015020">
    <property type="entry name" value="Rv2525c-like_Glyco_Hydro-like"/>
</dbReference>
<organism evidence="3 4">
    <name type="scientific">Kribbella amoyensis</name>
    <dbReference type="NCBI Taxonomy" id="996641"/>
    <lineage>
        <taxon>Bacteria</taxon>
        <taxon>Bacillati</taxon>
        <taxon>Actinomycetota</taxon>
        <taxon>Actinomycetes</taxon>
        <taxon>Propionibacteriales</taxon>
        <taxon>Kribbellaceae</taxon>
        <taxon>Kribbella</taxon>
    </lineage>
</organism>
<reference evidence="3 4" key="1">
    <citation type="submission" date="2019-06" db="EMBL/GenBank/DDBJ databases">
        <title>Sequencing the genomes of 1000 actinobacteria strains.</title>
        <authorList>
            <person name="Klenk H.-P."/>
        </authorList>
    </citation>
    <scope>NUCLEOTIDE SEQUENCE [LARGE SCALE GENOMIC DNA]</scope>
    <source>
        <strain evidence="3 4">DSM 24683</strain>
    </source>
</reference>
<feature type="signal peptide" evidence="1">
    <location>
        <begin position="1"/>
        <end position="31"/>
    </location>
</feature>